<evidence type="ECO:0000313" key="3">
    <source>
        <dbReference type="Proteomes" id="UP001500784"/>
    </source>
</evidence>
<organism evidence="2 3">
    <name type="scientific">Arthrobacter gandavensis</name>
    <dbReference type="NCBI Taxonomy" id="169960"/>
    <lineage>
        <taxon>Bacteria</taxon>
        <taxon>Bacillati</taxon>
        <taxon>Actinomycetota</taxon>
        <taxon>Actinomycetes</taxon>
        <taxon>Micrococcales</taxon>
        <taxon>Micrococcaceae</taxon>
        <taxon>Arthrobacter</taxon>
    </lineage>
</organism>
<accession>A0ABN2P5N2</accession>
<evidence type="ECO:0000259" key="1">
    <source>
        <dbReference type="Pfam" id="PF13794"/>
    </source>
</evidence>
<dbReference type="Proteomes" id="UP001500784">
    <property type="component" value="Unassembled WGS sequence"/>
</dbReference>
<dbReference type="Pfam" id="PF13794">
    <property type="entry name" value="MiaE_2"/>
    <property type="match status" value="1"/>
</dbReference>
<comment type="caution">
    <text evidence="2">The sequence shown here is derived from an EMBL/GenBank/DDBJ whole genome shotgun (WGS) entry which is preliminary data.</text>
</comment>
<keyword evidence="3" id="KW-1185">Reference proteome</keyword>
<proteinExistence type="predicted"/>
<name>A0ABN2P5N2_9MICC</name>
<feature type="domain" description="Ferritin-like" evidence="1">
    <location>
        <begin position="21"/>
        <end position="198"/>
    </location>
</feature>
<evidence type="ECO:0000313" key="2">
    <source>
        <dbReference type="EMBL" id="GAA1913171.1"/>
    </source>
</evidence>
<dbReference type="EMBL" id="BAAALV010000002">
    <property type="protein sequence ID" value="GAA1913171.1"/>
    <property type="molecule type" value="Genomic_DNA"/>
</dbReference>
<dbReference type="InterPro" id="IPR012347">
    <property type="entry name" value="Ferritin-like"/>
</dbReference>
<dbReference type="RefSeq" id="WP_246167290.1">
    <property type="nucleotide sequence ID" value="NZ_BAAALV010000002.1"/>
</dbReference>
<dbReference type="InterPro" id="IPR059125">
    <property type="entry name" value="Ferritin_actino"/>
</dbReference>
<reference evidence="2 3" key="1">
    <citation type="journal article" date="2019" name="Int. J. Syst. Evol. Microbiol.">
        <title>The Global Catalogue of Microorganisms (GCM) 10K type strain sequencing project: providing services to taxonomists for standard genome sequencing and annotation.</title>
        <authorList>
            <consortium name="The Broad Institute Genomics Platform"/>
            <consortium name="The Broad Institute Genome Sequencing Center for Infectious Disease"/>
            <person name="Wu L."/>
            <person name="Ma J."/>
        </authorList>
    </citation>
    <scope>NUCLEOTIDE SEQUENCE [LARGE SCALE GENOMIC DNA]</scope>
    <source>
        <strain evidence="2 3">JCM 13316</strain>
    </source>
</reference>
<protein>
    <submittedName>
        <fullName evidence="2">Ferritin-like domain-containing protein</fullName>
    </submittedName>
</protein>
<gene>
    <name evidence="2" type="ORF">GCM10009688_17730</name>
</gene>
<dbReference type="Gene3D" id="1.20.1260.10">
    <property type="match status" value="1"/>
</dbReference>
<sequence>MSENNAASATGQAVVPGAMDPYRQFLSDLLGVVAYGELSAFERMSSDARFSPTLRDRAALGRLAVREYENFERVTAHLESMGVNAEDAMAPFQASVDAFHDRTRPGDWYESLMKFYVTDAISDDFYAALGSLLDSESSQLIASLQETGSEAAGEVLFVRLQESLKDDPRLASRLALWGRRLVGEALTQAQRVVIERALPTGMDGILSPEEFDAQIRELFSQLTRNHSRRMSLLGLTA</sequence>